<evidence type="ECO:0000256" key="1">
    <source>
        <dbReference type="ARBA" id="ARBA00006586"/>
    </source>
</evidence>
<dbReference type="SUPFAM" id="SSF56235">
    <property type="entry name" value="N-terminal nucleophile aminohydrolases (Ntn hydrolases)"/>
    <property type="match status" value="1"/>
</dbReference>
<dbReference type="Gene3D" id="1.10.1400.10">
    <property type="match status" value="1"/>
</dbReference>
<evidence type="ECO:0000313" key="7">
    <source>
        <dbReference type="EMBL" id="GGF52264.1"/>
    </source>
</evidence>
<evidence type="ECO:0000256" key="2">
    <source>
        <dbReference type="ARBA" id="ARBA00022801"/>
    </source>
</evidence>
<evidence type="ECO:0000256" key="3">
    <source>
        <dbReference type="ARBA" id="ARBA00023145"/>
    </source>
</evidence>
<dbReference type="InterPro" id="IPR043146">
    <property type="entry name" value="Penicillin_amidase_N_B-knob"/>
</dbReference>
<comment type="cofactor">
    <cofactor evidence="4">
        <name>Ca(2+)</name>
        <dbReference type="ChEBI" id="CHEBI:29108"/>
    </cofactor>
    <text evidence="4">Binds 1 Ca(2+) ion per dimer.</text>
</comment>
<comment type="caution">
    <text evidence="7">The sequence shown here is derived from an EMBL/GenBank/DDBJ whole genome shotgun (WGS) entry which is preliminary data.</text>
</comment>
<keyword evidence="6" id="KW-0812">Transmembrane</keyword>
<feature type="binding site" evidence="4">
    <location>
        <position position="379"/>
    </location>
    <ligand>
        <name>Ca(2+)</name>
        <dbReference type="ChEBI" id="CHEBI:29108"/>
    </ligand>
</feature>
<dbReference type="InterPro" id="IPR029055">
    <property type="entry name" value="Ntn_hydrolases_N"/>
</dbReference>
<keyword evidence="6" id="KW-0472">Membrane</keyword>
<dbReference type="Gene3D" id="3.60.20.10">
    <property type="entry name" value="Glutamine Phosphoribosylpyrophosphate, subunit 1, domain 1"/>
    <property type="match status" value="1"/>
</dbReference>
<dbReference type="InterPro" id="IPR043147">
    <property type="entry name" value="Penicillin_amidase_A-knob"/>
</dbReference>
<dbReference type="EMBL" id="BMKQ01000001">
    <property type="protein sequence ID" value="GGF52264.1"/>
    <property type="molecule type" value="Genomic_DNA"/>
</dbReference>
<reference evidence="7" key="1">
    <citation type="journal article" date="2014" name="Int. J. Syst. Evol. Microbiol.">
        <title>Complete genome sequence of Corynebacterium casei LMG S-19264T (=DSM 44701T), isolated from a smear-ripened cheese.</title>
        <authorList>
            <consortium name="US DOE Joint Genome Institute (JGI-PGF)"/>
            <person name="Walter F."/>
            <person name="Albersmeier A."/>
            <person name="Kalinowski J."/>
            <person name="Ruckert C."/>
        </authorList>
    </citation>
    <scope>NUCLEOTIDE SEQUENCE</scope>
    <source>
        <strain evidence="7">CGMCC 1.16067</strain>
    </source>
</reference>
<evidence type="ECO:0000256" key="6">
    <source>
        <dbReference type="SAM" id="Phobius"/>
    </source>
</evidence>
<feature type="transmembrane region" description="Helical" evidence="6">
    <location>
        <begin position="30"/>
        <end position="53"/>
    </location>
</feature>
<reference evidence="7" key="2">
    <citation type="submission" date="2020-09" db="EMBL/GenBank/DDBJ databases">
        <authorList>
            <person name="Sun Q."/>
            <person name="Zhou Y."/>
        </authorList>
    </citation>
    <scope>NUCLEOTIDE SEQUENCE</scope>
    <source>
        <strain evidence="7">CGMCC 1.16067</strain>
    </source>
</reference>
<dbReference type="InterPro" id="IPR002692">
    <property type="entry name" value="S45"/>
</dbReference>
<sequence>MCRVTVSGGVGERPVPERDRFSDWPAPFRWAVYVLVVALVLALLAVGGAWWVARRSLPETDGALRLGTLDGQVVVRRDAQGVPQIYAGTSHDLFAAQGFVQAQDRFWQMDLRRHAASGQLAEIFGSRLLRQDEVARTLGWRRTAQRELALLDAPTRQALEAFSDGVNAYLDQHIGSDNSLEYTLVSLDGDYRPGDWTPVDSLAYLKLAAWQQAGGLHEEVQRAELAVSPAPAGAATLYPSYPLDERAAVTGGTTPGAGARVQPGSAPSGAEPRGRSALVNELGDGFAAEDPLVAARPGTGGTAFAVAGRSTVSGRPLLAAVPGQQVALPGSAYQSGLHCRRVSADCPYDVSGFAYAGLPGIVTGHNDDVSWAVTALGADTVDLFLESVAGGTSVRAGRREPLETRTERIRVAGGSTREITVRATGHGPLLSDVSDRLREIGREMPVPSGAPPRGDGYAVAVRWTGSTPGRSMEAVLAMDAAGSVSDVRAAARRLRAPASGVVYADRRSIGYQATGAIPSRVPGDGLRPAPGWASTRPLVPVPDDRLPHEEDPASGIVVAAGQPPSADTTTLGDSWSYAAKADRVRRLLAAAGGDVTATDLVRVATDTRSPTAPALVPHLLDVPLRSAYVRQGQRTLRGWDYSQPTGSAAAAYYNAVWRNLLSDTFHDQLPPTLWPDGDPRWDEVVRGLLDHPDDPWWDDATTPKRVEKRDDVLVRAMREARDEMTRLQARDPRGWSWGHLHRLELRSPALSERWLGRVLFDRDGHGAPGGPGAVMDTAYDPRSGYSADAAPAGWLVSDLADPDGSRWAVLGGTSGHVFGPHLLDQLPAWRDGSSSPWPSTPHAVRAASSDTLVLRPTR</sequence>
<keyword evidence="3" id="KW-0865">Zymogen</keyword>
<dbReference type="PIRSF" id="PIRSF001227">
    <property type="entry name" value="Pen_acylase"/>
    <property type="match status" value="1"/>
</dbReference>
<feature type="binding site" evidence="4">
    <location>
        <position position="381"/>
    </location>
    <ligand>
        <name>Ca(2+)</name>
        <dbReference type="ChEBI" id="CHEBI:29108"/>
    </ligand>
</feature>
<keyword evidence="6" id="KW-1133">Transmembrane helix</keyword>
<evidence type="ECO:0000256" key="5">
    <source>
        <dbReference type="SAM" id="MobiDB-lite"/>
    </source>
</evidence>
<dbReference type="GO" id="GO:0046872">
    <property type="term" value="F:metal ion binding"/>
    <property type="evidence" value="ECO:0007669"/>
    <property type="project" value="UniProtKB-KW"/>
</dbReference>
<comment type="similarity">
    <text evidence="1">Belongs to the peptidase S45 family.</text>
</comment>
<dbReference type="AlphaFoldDB" id="A0A917BPD3"/>
<proteinExistence type="inferred from homology"/>
<dbReference type="InterPro" id="IPR014395">
    <property type="entry name" value="Pen/GL7ACA/AHL_acylase"/>
</dbReference>
<dbReference type="GO" id="GO:0017000">
    <property type="term" value="P:antibiotic biosynthetic process"/>
    <property type="evidence" value="ECO:0007669"/>
    <property type="project" value="InterPro"/>
</dbReference>
<dbReference type="Proteomes" id="UP000649179">
    <property type="component" value="Unassembled WGS sequence"/>
</dbReference>
<dbReference type="Pfam" id="PF01804">
    <property type="entry name" value="Penicil_amidase"/>
    <property type="match status" value="1"/>
</dbReference>
<accession>A0A917BPD3</accession>
<evidence type="ECO:0000256" key="4">
    <source>
        <dbReference type="PIRSR" id="PIRSR001227-2"/>
    </source>
</evidence>
<gene>
    <name evidence="7" type="ORF">GCM10011519_27810</name>
</gene>
<feature type="binding site" evidence="4">
    <location>
        <position position="219"/>
    </location>
    <ligand>
        <name>Ca(2+)</name>
        <dbReference type="ChEBI" id="CHEBI:29108"/>
    </ligand>
</feature>
<dbReference type="GO" id="GO:0016811">
    <property type="term" value="F:hydrolase activity, acting on carbon-nitrogen (but not peptide) bonds, in linear amides"/>
    <property type="evidence" value="ECO:0007669"/>
    <property type="project" value="InterPro"/>
</dbReference>
<feature type="compositionally biased region" description="Low complexity" evidence="5">
    <location>
        <begin position="249"/>
        <end position="259"/>
    </location>
</feature>
<feature type="binding site" evidence="4">
    <location>
        <position position="382"/>
    </location>
    <ligand>
        <name>Ca(2+)</name>
        <dbReference type="ChEBI" id="CHEBI:29108"/>
    </ligand>
</feature>
<name>A0A917BPD3_9ACTN</name>
<organism evidence="7 8">
    <name type="scientific">Marmoricola endophyticus</name>
    <dbReference type="NCBI Taxonomy" id="2040280"/>
    <lineage>
        <taxon>Bacteria</taxon>
        <taxon>Bacillati</taxon>
        <taxon>Actinomycetota</taxon>
        <taxon>Actinomycetes</taxon>
        <taxon>Propionibacteriales</taxon>
        <taxon>Nocardioidaceae</taxon>
        <taxon>Marmoricola</taxon>
    </lineage>
</organism>
<keyword evidence="4" id="KW-0106">Calcium</keyword>
<dbReference type="Gene3D" id="2.30.120.10">
    <property type="match status" value="1"/>
</dbReference>
<protein>
    <submittedName>
        <fullName evidence="7">Penicillin amidase</fullName>
    </submittedName>
</protein>
<keyword evidence="8" id="KW-1185">Reference proteome</keyword>
<dbReference type="PANTHER" id="PTHR34218">
    <property type="entry name" value="PEPTIDASE S45 PENICILLIN AMIDASE"/>
    <property type="match status" value="1"/>
</dbReference>
<keyword evidence="2" id="KW-0378">Hydrolase</keyword>
<feature type="region of interest" description="Disordered" evidence="5">
    <location>
        <begin position="249"/>
        <end position="273"/>
    </location>
</feature>
<dbReference type="InterPro" id="IPR023343">
    <property type="entry name" value="Penicillin_amidase_dom1"/>
</dbReference>
<dbReference type="Gene3D" id="1.10.439.10">
    <property type="entry name" value="Penicillin Amidohydrolase, domain 1"/>
    <property type="match status" value="1"/>
</dbReference>
<dbReference type="PANTHER" id="PTHR34218:SF4">
    <property type="entry name" value="ACYL-HOMOSERINE LACTONE ACYLASE QUIP"/>
    <property type="match status" value="1"/>
</dbReference>
<keyword evidence="4" id="KW-0479">Metal-binding</keyword>
<feature type="region of interest" description="Disordered" evidence="5">
    <location>
        <begin position="833"/>
        <end position="858"/>
    </location>
</feature>
<evidence type="ECO:0000313" key="8">
    <source>
        <dbReference type="Proteomes" id="UP000649179"/>
    </source>
</evidence>